<comment type="caution">
    <text evidence="3">The sequence shown here is derived from an EMBL/GenBank/DDBJ whole genome shotgun (WGS) entry which is preliminary data.</text>
</comment>
<dbReference type="EMBL" id="BTCM01000003">
    <property type="protein sequence ID" value="GMK56528.1"/>
    <property type="molecule type" value="Genomic_DNA"/>
</dbReference>
<dbReference type="PANTHER" id="PTHR43625">
    <property type="entry name" value="AFLATOXIN B1 ALDEHYDE REDUCTASE"/>
    <property type="match status" value="1"/>
</dbReference>
<keyword evidence="4" id="KW-1185">Reference proteome</keyword>
<gene>
    <name evidence="3" type="ORF">CspeluHIS016_0303680</name>
</gene>
<keyword evidence="1" id="KW-0560">Oxidoreductase</keyword>
<feature type="domain" description="NADP-dependent oxidoreductase" evidence="2">
    <location>
        <begin position="16"/>
        <end position="314"/>
    </location>
</feature>
<organism evidence="3 4">
    <name type="scientific">Cutaneotrichosporon spelunceum</name>
    <dbReference type="NCBI Taxonomy" id="1672016"/>
    <lineage>
        <taxon>Eukaryota</taxon>
        <taxon>Fungi</taxon>
        <taxon>Dikarya</taxon>
        <taxon>Basidiomycota</taxon>
        <taxon>Agaricomycotina</taxon>
        <taxon>Tremellomycetes</taxon>
        <taxon>Trichosporonales</taxon>
        <taxon>Trichosporonaceae</taxon>
        <taxon>Cutaneotrichosporon</taxon>
    </lineage>
</organism>
<sequence length="334" mass="36501">MPRTLAFQDIQVPVPGFGAMGLSQGYGPADDATSMKTLKHTLDIGCTFWDTAVVYGKGHNETLLGQFIKENNCRNKLFIASKCGFPIEPQPGADPNAPLAMIPTNKPEHIASYIEQTRERLGSYPDLYYLHRMDPSTPLKDSIGALQKLKEQGKTKYIGLSECGPETLRQACAIAHIDALQIEYSPWFTDHEQSGLIATAKELGVTIIAFSPLGKGVLTGSVRSTADFKEGDVRNTIPRFDKEHLPANLKLVDAFVSLAKKKGCTPAQLSLAWVMAQGAIPIPGTKTSARVDENFAARDVVLTAEEETEIRKLIEDAKPAGNRYSDFHMKLVGL</sequence>
<dbReference type="InterPro" id="IPR050791">
    <property type="entry name" value="Aldo-Keto_reductase"/>
</dbReference>
<evidence type="ECO:0000313" key="3">
    <source>
        <dbReference type="EMBL" id="GMK56528.1"/>
    </source>
</evidence>
<dbReference type="SUPFAM" id="SSF51430">
    <property type="entry name" value="NAD(P)-linked oxidoreductase"/>
    <property type="match status" value="1"/>
</dbReference>
<reference evidence="3" key="1">
    <citation type="journal article" date="2023" name="BMC Genomics">
        <title>Chromosome-level genome assemblies of Cutaneotrichosporon spp. (Trichosporonales, Basidiomycota) reveal imbalanced evolution between nucleotide sequences and chromosome synteny.</title>
        <authorList>
            <person name="Kobayashi Y."/>
            <person name="Kayamori A."/>
            <person name="Aoki K."/>
            <person name="Shiwa Y."/>
            <person name="Matsutani M."/>
            <person name="Fujita N."/>
            <person name="Sugita T."/>
            <person name="Iwasaki W."/>
            <person name="Tanaka N."/>
            <person name="Takashima M."/>
        </authorList>
    </citation>
    <scope>NUCLEOTIDE SEQUENCE</scope>
    <source>
        <strain evidence="3">HIS016</strain>
    </source>
</reference>
<evidence type="ECO:0000259" key="2">
    <source>
        <dbReference type="Pfam" id="PF00248"/>
    </source>
</evidence>
<protein>
    <recommendedName>
        <fullName evidence="2">NADP-dependent oxidoreductase domain-containing protein</fullName>
    </recommendedName>
</protein>
<evidence type="ECO:0000313" key="4">
    <source>
        <dbReference type="Proteomes" id="UP001222932"/>
    </source>
</evidence>
<dbReference type="PANTHER" id="PTHR43625:SF7">
    <property type="entry name" value="REDUCTASE (YAKC), PUTATIVE (AFU_ORTHOLOGUE AFUA_8G01560)-RELATED"/>
    <property type="match status" value="1"/>
</dbReference>
<name>A0AAD3YBW8_9TREE</name>
<accession>A0AAD3YBW8</accession>
<dbReference type="InterPro" id="IPR023210">
    <property type="entry name" value="NADP_OxRdtase_dom"/>
</dbReference>
<dbReference type="GO" id="GO:0005737">
    <property type="term" value="C:cytoplasm"/>
    <property type="evidence" value="ECO:0007669"/>
    <property type="project" value="TreeGrafter"/>
</dbReference>
<proteinExistence type="predicted"/>
<dbReference type="InterPro" id="IPR036812">
    <property type="entry name" value="NAD(P)_OxRdtase_dom_sf"/>
</dbReference>
<dbReference type="Proteomes" id="UP001222932">
    <property type="component" value="Unassembled WGS sequence"/>
</dbReference>
<dbReference type="Pfam" id="PF00248">
    <property type="entry name" value="Aldo_ket_red"/>
    <property type="match status" value="1"/>
</dbReference>
<evidence type="ECO:0000256" key="1">
    <source>
        <dbReference type="ARBA" id="ARBA00023002"/>
    </source>
</evidence>
<dbReference type="GO" id="GO:0016491">
    <property type="term" value="F:oxidoreductase activity"/>
    <property type="evidence" value="ECO:0007669"/>
    <property type="project" value="UniProtKB-KW"/>
</dbReference>
<dbReference type="Gene3D" id="3.20.20.100">
    <property type="entry name" value="NADP-dependent oxidoreductase domain"/>
    <property type="match status" value="1"/>
</dbReference>
<dbReference type="AlphaFoldDB" id="A0AAD3YBW8"/>
<reference evidence="3" key="2">
    <citation type="submission" date="2023-06" db="EMBL/GenBank/DDBJ databases">
        <authorList>
            <person name="Kobayashi Y."/>
            <person name="Kayamori A."/>
            <person name="Aoki K."/>
            <person name="Shiwa Y."/>
            <person name="Fujita N."/>
            <person name="Sugita T."/>
            <person name="Iwasaki W."/>
            <person name="Tanaka N."/>
            <person name="Takashima M."/>
        </authorList>
    </citation>
    <scope>NUCLEOTIDE SEQUENCE</scope>
    <source>
        <strain evidence="3">HIS016</strain>
    </source>
</reference>